<reference evidence="9 10" key="1">
    <citation type="journal article" date="2023" name="Hortic Res">
        <title>Pangenome of water caltrop reveals structural variations and asymmetric subgenome divergence after allopolyploidization.</title>
        <authorList>
            <person name="Zhang X."/>
            <person name="Chen Y."/>
            <person name="Wang L."/>
            <person name="Yuan Y."/>
            <person name="Fang M."/>
            <person name="Shi L."/>
            <person name="Lu R."/>
            <person name="Comes H.P."/>
            <person name="Ma Y."/>
            <person name="Chen Y."/>
            <person name="Huang G."/>
            <person name="Zhou Y."/>
            <person name="Zheng Z."/>
            <person name="Qiu Y."/>
        </authorList>
    </citation>
    <scope>NUCLEOTIDE SEQUENCE [LARGE SCALE GENOMIC DNA]</scope>
    <source>
        <strain evidence="9">F231</strain>
    </source>
</reference>
<protein>
    <recommendedName>
        <fullName evidence="11">Glutaredoxin domain-containing protein</fullName>
    </recommendedName>
</protein>
<dbReference type="CDD" id="cd03028">
    <property type="entry name" value="GRX_PICOT_like"/>
    <property type="match status" value="1"/>
</dbReference>
<evidence type="ECO:0000256" key="6">
    <source>
        <dbReference type="SAM" id="SignalP"/>
    </source>
</evidence>
<feature type="compositionally biased region" description="Basic and acidic residues" evidence="5">
    <location>
        <begin position="180"/>
        <end position="194"/>
    </location>
</feature>
<evidence type="ECO:0008006" key="11">
    <source>
        <dbReference type="Google" id="ProtNLM"/>
    </source>
</evidence>
<feature type="region of interest" description="Disordered" evidence="5">
    <location>
        <begin position="766"/>
        <end position="826"/>
    </location>
</feature>
<proteinExistence type="inferred from homology"/>
<keyword evidence="3" id="KW-0597">Phosphoprotein</keyword>
<dbReference type="Pfam" id="PF04000">
    <property type="entry name" value="Sas10_Utp3"/>
    <property type="match status" value="1"/>
</dbReference>
<evidence type="ECO:0000256" key="2">
    <source>
        <dbReference type="ARBA" id="ARBA00010979"/>
    </source>
</evidence>
<dbReference type="Gene3D" id="3.40.30.10">
    <property type="entry name" value="Glutaredoxin"/>
    <property type="match status" value="1"/>
</dbReference>
<feature type="compositionally biased region" description="Basic residues" evidence="5">
    <location>
        <begin position="766"/>
        <end position="795"/>
    </location>
</feature>
<dbReference type="GO" id="GO:0000462">
    <property type="term" value="P:maturation of SSU-rRNA from tricistronic rRNA transcript (SSU-rRNA, 5.8S rRNA, LSU-rRNA)"/>
    <property type="evidence" value="ECO:0007669"/>
    <property type="project" value="TreeGrafter"/>
</dbReference>
<evidence type="ECO:0000256" key="4">
    <source>
        <dbReference type="ARBA" id="ARBA00023242"/>
    </source>
</evidence>
<accession>A0AAN7MC69</accession>
<evidence type="ECO:0000313" key="10">
    <source>
        <dbReference type="Proteomes" id="UP001346149"/>
    </source>
</evidence>
<comment type="subcellular location">
    <subcellularLocation>
        <location evidence="1">Nucleus</location>
    </subcellularLocation>
</comment>
<dbReference type="AlphaFoldDB" id="A0AAN7MC69"/>
<gene>
    <name evidence="9" type="ORF">SAY86_000582</name>
</gene>
<evidence type="ECO:0000259" key="7">
    <source>
        <dbReference type="Pfam" id="PF00462"/>
    </source>
</evidence>
<sequence length="826" mass="92968">MAKSLSNALLMGLTGLTAARSSRIACGSLNGIGSRYFATVPNDPDTHDDFKPKNKIENSSISLADLVEQDVKENPVMLYMKGVPEFPQCGFSSLAVRVLKHYNVPISSRNILEDAELKSAVKAYSHWPTFPQIFIKGEFIGGSDIIMNMHQTICGKLDTFSLSIGRVVTATPRLRFRIDTMGKRGRSAKKDNKSSKRRPRDVDVNPEDMDDEIDVFHKQRDVVPLNIHSDSESDDDQEEPIFDLEEADDDDTELTGLASKIVRQQKFLREKMGGADDEMDEEEGEEKDHSIWSRSKKQYYDADEATSSDDELAAEEEAEVLRMQSEKAKYLLEEDFGLENISEDEPDREPTLGEMAENGEGKLDPVIKDLGHTSVSEFEEIKKDLNTLSMEEKMDVVYSSAPELVGLLLELKFSVEELENKVNPLISKVKSMENPPKEGLHYLEVKQTLLLLYCQAITFYLLRKSEGEPVRDHPVMGRLVDIKSLLDKIKEIDKCLPPDIDQIIDANISGQKLVVSMEGKTAIKVDSPVKEHDLPVPAGELRGVENQVETLDGENLKKEKLPIGQFGVQSMKMLKVRAALEEKLRQKDFSSSNLPRLQKKKTQLKTVNRMLETRDDFDDDAAIDEIKHGFTNENASVSISSKISSVLSMKKKPKIISGDADLPNRDDIGERRRKHELRVLSGAGILPDIEGESRDSPQMAADPLPVLENSESEESENEFYEHVKQQRAAKIAAKAEKYSRTSKAPALPETVDGKRSITFEMEKNRGLTRPRKKISKNPRKKYRMKHQKAVVRRKGQVREIRRASGSYGGESTGINPSISRSVRFKY</sequence>
<dbReference type="InterPro" id="IPR002109">
    <property type="entry name" value="Glutaredoxin"/>
</dbReference>
<dbReference type="InterPro" id="IPR036249">
    <property type="entry name" value="Thioredoxin-like_sf"/>
</dbReference>
<feature type="signal peptide" evidence="6">
    <location>
        <begin position="1"/>
        <end position="19"/>
    </location>
</feature>
<dbReference type="PANTHER" id="PTHR13237:SF8">
    <property type="entry name" value="SOMETHING ABOUT SILENCING PROTEIN 10"/>
    <property type="match status" value="1"/>
</dbReference>
<dbReference type="PROSITE" id="PS51354">
    <property type="entry name" value="GLUTAREDOXIN_2"/>
    <property type="match status" value="1"/>
</dbReference>
<keyword evidence="4" id="KW-0539">Nucleus</keyword>
<dbReference type="Pfam" id="PF00462">
    <property type="entry name" value="Glutaredoxin"/>
    <property type="match status" value="1"/>
</dbReference>
<dbReference type="EMBL" id="JAXQNO010000002">
    <property type="protein sequence ID" value="KAK4802379.1"/>
    <property type="molecule type" value="Genomic_DNA"/>
</dbReference>
<feature type="chain" id="PRO_5042991517" description="Glutaredoxin domain-containing protein" evidence="6">
    <location>
        <begin position="20"/>
        <end position="826"/>
    </location>
</feature>
<dbReference type="PANTHER" id="PTHR13237">
    <property type="entry name" value="SOMETHING ABOUT SILENCING PROTEIN 10-RELATED"/>
    <property type="match status" value="1"/>
</dbReference>
<dbReference type="InterPro" id="IPR007146">
    <property type="entry name" value="Sas10/Utp3/C1D"/>
</dbReference>
<evidence type="ECO:0000256" key="3">
    <source>
        <dbReference type="ARBA" id="ARBA00022553"/>
    </source>
</evidence>
<comment type="caution">
    <text evidence="9">The sequence shown here is derived from an EMBL/GenBank/DDBJ whole genome shotgun (WGS) entry which is preliminary data.</text>
</comment>
<evidence type="ECO:0000256" key="1">
    <source>
        <dbReference type="ARBA" id="ARBA00004123"/>
    </source>
</evidence>
<dbReference type="InterPro" id="IPR033658">
    <property type="entry name" value="GRX_PICOT-like"/>
</dbReference>
<dbReference type="Proteomes" id="UP001346149">
    <property type="component" value="Unassembled WGS sequence"/>
</dbReference>
<feature type="compositionally biased region" description="Acidic residues" evidence="5">
    <location>
        <begin position="275"/>
        <end position="285"/>
    </location>
</feature>
<dbReference type="GO" id="GO:0032040">
    <property type="term" value="C:small-subunit processome"/>
    <property type="evidence" value="ECO:0007669"/>
    <property type="project" value="TreeGrafter"/>
</dbReference>
<organism evidence="9 10">
    <name type="scientific">Trapa natans</name>
    <name type="common">Water chestnut</name>
    <dbReference type="NCBI Taxonomy" id="22666"/>
    <lineage>
        <taxon>Eukaryota</taxon>
        <taxon>Viridiplantae</taxon>
        <taxon>Streptophyta</taxon>
        <taxon>Embryophyta</taxon>
        <taxon>Tracheophyta</taxon>
        <taxon>Spermatophyta</taxon>
        <taxon>Magnoliopsida</taxon>
        <taxon>eudicotyledons</taxon>
        <taxon>Gunneridae</taxon>
        <taxon>Pentapetalae</taxon>
        <taxon>rosids</taxon>
        <taxon>malvids</taxon>
        <taxon>Myrtales</taxon>
        <taxon>Lythraceae</taxon>
        <taxon>Trapa</taxon>
    </lineage>
</organism>
<dbReference type="SUPFAM" id="SSF52833">
    <property type="entry name" value="Thioredoxin-like"/>
    <property type="match status" value="1"/>
</dbReference>
<dbReference type="Pfam" id="PF09368">
    <property type="entry name" value="Sas10"/>
    <property type="match status" value="1"/>
</dbReference>
<evidence type="ECO:0000256" key="5">
    <source>
        <dbReference type="SAM" id="MobiDB-lite"/>
    </source>
</evidence>
<comment type="similarity">
    <text evidence="2">Belongs to the SAS10 family.</text>
</comment>
<feature type="region of interest" description="Disordered" evidence="5">
    <location>
        <begin position="180"/>
        <end position="212"/>
    </location>
</feature>
<dbReference type="InterPro" id="IPR018972">
    <property type="entry name" value="Sas10_C_dom"/>
</dbReference>
<feature type="domain" description="Glutaredoxin" evidence="7">
    <location>
        <begin position="76"/>
        <end position="140"/>
    </location>
</feature>
<feature type="domain" description="Sas10 C-terminal" evidence="8">
    <location>
        <begin position="752"/>
        <end position="824"/>
    </location>
</feature>
<keyword evidence="10" id="KW-1185">Reference proteome</keyword>
<name>A0AAN7MC69_TRANT</name>
<evidence type="ECO:0000259" key="8">
    <source>
        <dbReference type="Pfam" id="PF09368"/>
    </source>
</evidence>
<evidence type="ECO:0000313" key="9">
    <source>
        <dbReference type="EMBL" id="KAK4802379.1"/>
    </source>
</evidence>
<feature type="region of interest" description="Disordered" evidence="5">
    <location>
        <begin position="272"/>
        <end position="293"/>
    </location>
</feature>
<keyword evidence="6" id="KW-0732">Signal</keyword>